<dbReference type="AlphaFoldDB" id="A0AAN8IJ34"/>
<evidence type="ECO:0000256" key="3">
    <source>
        <dbReference type="ARBA" id="ARBA00022827"/>
    </source>
</evidence>
<evidence type="ECO:0000256" key="6">
    <source>
        <dbReference type="SAM" id="SignalP"/>
    </source>
</evidence>
<evidence type="ECO:0000259" key="7">
    <source>
        <dbReference type="PROSITE" id="PS51387"/>
    </source>
</evidence>
<evidence type="ECO:0000256" key="1">
    <source>
        <dbReference type="ARBA" id="ARBA00005466"/>
    </source>
</evidence>
<gene>
    <name evidence="8" type="ORF">OHC33_009329</name>
</gene>
<evidence type="ECO:0000256" key="2">
    <source>
        <dbReference type="ARBA" id="ARBA00022630"/>
    </source>
</evidence>
<evidence type="ECO:0000313" key="9">
    <source>
        <dbReference type="Proteomes" id="UP001316803"/>
    </source>
</evidence>
<dbReference type="PANTHER" id="PTHR42973">
    <property type="entry name" value="BINDING OXIDOREDUCTASE, PUTATIVE (AFU_ORTHOLOGUE AFUA_1G17690)-RELATED"/>
    <property type="match status" value="1"/>
</dbReference>
<feature type="signal peptide" evidence="6">
    <location>
        <begin position="1"/>
        <end position="19"/>
    </location>
</feature>
<comment type="similarity">
    <text evidence="1">Belongs to the oxygen-dependent FAD-linked oxidoreductase family.</text>
</comment>
<dbReference type="Proteomes" id="UP001316803">
    <property type="component" value="Unassembled WGS sequence"/>
</dbReference>
<dbReference type="InterPro" id="IPR050416">
    <property type="entry name" value="FAD-linked_Oxidoreductase"/>
</dbReference>
<dbReference type="InterPro" id="IPR016169">
    <property type="entry name" value="FAD-bd_PCMH_sub2"/>
</dbReference>
<keyword evidence="6" id="KW-0732">Signal</keyword>
<reference evidence="8 9" key="1">
    <citation type="submission" date="2022-12" db="EMBL/GenBank/DDBJ databases">
        <title>Genomic features and morphological characterization of a novel Knufia sp. strain isolated from spacecraft assembly facility.</title>
        <authorList>
            <person name="Teixeira M."/>
            <person name="Chander A.M."/>
            <person name="Stajich J.E."/>
            <person name="Venkateswaran K."/>
        </authorList>
    </citation>
    <scope>NUCLEOTIDE SEQUENCE [LARGE SCALE GENOMIC DNA]</scope>
    <source>
        <strain evidence="8 9">FJI-L2-BK-P2</strain>
    </source>
</reference>
<keyword evidence="4" id="KW-0560">Oxidoreductase</keyword>
<feature type="domain" description="FAD-binding PCMH-type" evidence="7">
    <location>
        <begin position="91"/>
        <end position="266"/>
    </location>
</feature>
<dbReference type="Gene3D" id="3.30.465.10">
    <property type="match status" value="1"/>
</dbReference>
<dbReference type="InterPro" id="IPR036318">
    <property type="entry name" value="FAD-bd_PCMH-like_sf"/>
</dbReference>
<dbReference type="Pfam" id="PF01565">
    <property type="entry name" value="FAD_binding_4"/>
    <property type="match status" value="1"/>
</dbReference>
<evidence type="ECO:0000313" key="8">
    <source>
        <dbReference type="EMBL" id="KAK5949732.1"/>
    </source>
</evidence>
<dbReference type="GO" id="GO:0071949">
    <property type="term" value="F:FAD binding"/>
    <property type="evidence" value="ECO:0007669"/>
    <property type="project" value="InterPro"/>
</dbReference>
<proteinExistence type="inferred from homology"/>
<accession>A0AAN8IJ34</accession>
<dbReference type="GO" id="GO:0016491">
    <property type="term" value="F:oxidoreductase activity"/>
    <property type="evidence" value="ECO:0007669"/>
    <property type="project" value="UniProtKB-KW"/>
</dbReference>
<comment type="caution">
    <text evidence="8">The sequence shown here is derived from an EMBL/GenBank/DDBJ whole genome shotgun (WGS) entry which is preliminary data.</text>
</comment>
<feature type="region of interest" description="Disordered" evidence="5">
    <location>
        <begin position="26"/>
        <end position="45"/>
    </location>
</feature>
<dbReference type="SUPFAM" id="SSF56176">
    <property type="entry name" value="FAD-binding/transporter-associated domain-like"/>
    <property type="match status" value="1"/>
</dbReference>
<feature type="compositionally biased region" description="Low complexity" evidence="5">
    <location>
        <begin position="26"/>
        <end position="39"/>
    </location>
</feature>
<sequence>MHSFGVLVLAAAASASLEAKVLDPEQSSGAVSASSQDSGTSGHDYVNYTPQNATSGFCCEVLEVAGLGDRMLYPGQQVYNERVQSYWSEVAQLNSTCIIQPHGPNEVAKIVTTLAQANSTYPCKFAVRSGGHITWAGGSNIEDGVVVDLGFLNSTVYHAENSTAAVGPGARWASVYNTLDAQNIAVGGGRAGTVGVGGLLLGGGNSFYAGRKGMACDNVANFQVVLSSGDIIDANNKTHPDLFKALKGGNNNFGIVTRFDLLAFEATQLWGGAVVYPNDTTPAQLKALKNFGDKIESDPYGSAIGIWQYTSQTDATIILNAYDYTKAEVAPAAYDEFLAIPGNISSSMRLTNMSSLTEELEQPAGYRDEFITLTFKNDIRMFEKAIELHNHYVEIIKASEATGNWTLQDMFQPLPTLFAKHSVEKGGNMMGLDRFNETLVLWQTYLAWQESSQDELFESFGDSFIKDLKEYAVSIGADNPFVYLDYAYKTQDPLASYGKKNYEHIKAMAEKYDPLRVFQTMVPGGFKISKAGPPVDDEEGQR</sequence>
<dbReference type="EMBL" id="JAKLMC020000033">
    <property type="protein sequence ID" value="KAK5949732.1"/>
    <property type="molecule type" value="Genomic_DNA"/>
</dbReference>
<name>A0AAN8IJ34_9EURO</name>
<keyword evidence="9" id="KW-1185">Reference proteome</keyword>
<evidence type="ECO:0000256" key="4">
    <source>
        <dbReference type="ARBA" id="ARBA00023002"/>
    </source>
</evidence>
<feature type="chain" id="PRO_5042886374" description="FAD-binding PCMH-type domain-containing protein" evidence="6">
    <location>
        <begin position="20"/>
        <end position="542"/>
    </location>
</feature>
<keyword evidence="3" id="KW-0274">FAD</keyword>
<keyword evidence="2" id="KW-0285">Flavoprotein</keyword>
<organism evidence="8 9">
    <name type="scientific">Knufia fluminis</name>
    <dbReference type="NCBI Taxonomy" id="191047"/>
    <lineage>
        <taxon>Eukaryota</taxon>
        <taxon>Fungi</taxon>
        <taxon>Dikarya</taxon>
        <taxon>Ascomycota</taxon>
        <taxon>Pezizomycotina</taxon>
        <taxon>Eurotiomycetes</taxon>
        <taxon>Chaetothyriomycetidae</taxon>
        <taxon>Chaetothyriales</taxon>
        <taxon>Trichomeriaceae</taxon>
        <taxon>Knufia</taxon>
    </lineage>
</organism>
<dbReference type="PROSITE" id="PS51387">
    <property type="entry name" value="FAD_PCMH"/>
    <property type="match status" value="1"/>
</dbReference>
<dbReference type="PANTHER" id="PTHR42973:SF53">
    <property type="entry name" value="FAD-BINDING PCMH-TYPE DOMAIN-CONTAINING PROTEIN-RELATED"/>
    <property type="match status" value="1"/>
</dbReference>
<dbReference type="InterPro" id="IPR006094">
    <property type="entry name" value="Oxid_FAD_bind_N"/>
</dbReference>
<evidence type="ECO:0000256" key="5">
    <source>
        <dbReference type="SAM" id="MobiDB-lite"/>
    </source>
</evidence>
<protein>
    <recommendedName>
        <fullName evidence="7">FAD-binding PCMH-type domain-containing protein</fullName>
    </recommendedName>
</protein>
<dbReference type="InterPro" id="IPR016166">
    <property type="entry name" value="FAD-bd_PCMH"/>
</dbReference>